<gene>
    <name evidence="2" type="ORF">Syun_018872</name>
</gene>
<feature type="compositionally biased region" description="Basic residues" evidence="1">
    <location>
        <begin position="98"/>
        <end position="112"/>
    </location>
</feature>
<name>A0AAP0NXE9_9MAGN</name>
<comment type="caution">
    <text evidence="2">The sequence shown here is derived from an EMBL/GenBank/DDBJ whole genome shotgun (WGS) entry which is preliminary data.</text>
</comment>
<reference evidence="2 3" key="1">
    <citation type="submission" date="2024-01" db="EMBL/GenBank/DDBJ databases">
        <title>Genome assemblies of Stephania.</title>
        <authorList>
            <person name="Yang L."/>
        </authorList>
    </citation>
    <scope>NUCLEOTIDE SEQUENCE [LARGE SCALE GENOMIC DNA]</scope>
    <source>
        <strain evidence="2">YNDBR</strain>
        <tissue evidence="2">Leaf</tissue>
    </source>
</reference>
<accession>A0AAP0NXE9</accession>
<sequence>MRRDDRRGRGRRRSADIAYRAGGGAQGPAVAIGAQEVVDGGSRPIGSAGERRRTRRAPLPASDARRGSSRGGGGVAWTVARARSVAGDGTRASNGGQRRQRWRIWRRRRLRRGRDGAHRRGQRRAMVAPAAR</sequence>
<dbReference type="AlphaFoldDB" id="A0AAP0NXE9"/>
<keyword evidence="3" id="KW-1185">Reference proteome</keyword>
<proteinExistence type="predicted"/>
<evidence type="ECO:0000313" key="2">
    <source>
        <dbReference type="EMBL" id="KAK9121255.1"/>
    </source>
</evidence>
<dbReference type="EMBL" id="JBBNAF010000008">
    <property type="protein sequence ID" value="KAK9121255.1"/>
    <property type="molecule type" value="Genomic_DNA"/>
</dbReference>
<organism evidence="2 3">
    <name type="scientific">Stephania yunnanensis</name>
    <dbReference type="NCBI Taxonomy" id="152371"/>
    <lineage>
        <taxon>Eukaryota</taxon>
        <taxon>Viridiplantae</taxon>
        <taxon>Streptophyta</taxon>
        <taxon>Embryophyta</taxon>
        <taxon>Tracheophyta</taxon>
        <taxon>Spermatophyta</taxon>
        <taxon>Magnoliopsida</taxon>
        <taxon>Ranunculales</taxon>
        <taxon>Menispermaceae</taxon>
        <taxon>Menispermoideae</taxon>
        <taxon>Cissampelideae</taxon>
        <taxon>Stephania</taxon>
    </lineage>
</organism>
<dbReference type="Proteomes" id="UP001420932">
    <property type="component" value="Unassembled WGS sequence"/>
</dbReference>
<evidence type="ECO:0000256" key="1">
    <source>
        <dbReference type="SAM" id="MobiDB-lite"/>
    </source>
</evidence>
<evidence type="ECO:0000313" key="3">
    <source>
        <dbReference type="Proteomes" id="UP001420932"/>
    </source>
</evidence>
<feature type="region of interest" description="Disordered" evidence="1">
    <location>
        <begin position="1"/>
        <end position="132"/>
    </location>
</feature>
<protein>
    <submittedName>
        <fullName evidence="2">Uncharacterized protein</fullName>
    </submittedName>
</protein>